<dbReference type="AlphaFoldDB" id="A0A6I4MQX6"/>
<reference evidence="2" key="1">
    <citation type="submission" date="2019-12" db="EMBL/GenBank/DDBJ databases">
        <title>Actinomadura physcomitrii sp. nov., a novel actinomycete isolated from moss [Physcomitrium sphaericum (Ludw) Fuernr].</title>
        <authorList>
            <person name="Zhuang X."/>
        </authorList>
    </citation>
    <scope>NUCLEOTIDE SEQUENCE [LARGE SCALE GENOMIC DNA]</scope>
    <source>
        <strain evidence="2">LD22</strain>
    </source>
</reference>
<dbReference type="EMBL" id="WBMS02000041">
    <property type="protein sequence ID" value="MWA05761.1"/>
    <property type="molecule type" value="Genomic_DNA"/>
</dbReference>
<keyword evidence="1" id="KW-0472">Membrane</keyword>
<accession>A0A6I4MQX6</accession>
<feature type="transmembrane region" description="Helical" evidence="1">
    <location>
        <begin position="70"/>
        <end position="91"/>
    </location>
</feature>
<evidence type="ECO:0000313" key="3">
    <source>
        <dbReference type="Proteomes" id="UP000462055"/>
    </source>
</evidence>
<organism evidence="2 3">
    <name type="scientific">Actinomadura physcomitrii</name>
    <dbReference type="NCBI Taxonomy" id="2650748"/>
    <lineage>
        <taxon>Bacteria</taxon>
        <taxon>Bacillati</taxon>
        <taxon>Actinomycetota</taxon>
        <taxon>Actinomycetes</taxon>
        <taxon>Streptosporangiales</taxon>
        <taxon>Thermomonosporaceae</taxon>
        <taxon>Actinomadura</taxon>
    </lineage>
</organism>
<dbReference type="Proteomes" id="UP000462055">
    <property type="component" value="Unassembled WGS sequence"/>
</dbReference>
<comment type="caution">
    <text evidence="2">The sequence shown here is derived from an EMBL/GenBank/DDBJ whole genome shotgun (WGS) entry which is preliminary data.</text>
</comment>
<name>A0A6I4MQX6_9ACTN</name>
<keyword evidence="3" id="KW-1185">Reference proteome</keyword>
<protein>
    <submittedName>
        <fullName evidence="2">Uncharacterized protein</fullName>
    </submittedName>
</protein>
<evidence type="ECO:0000313" key="2">
    <source>
        <dbReference type="EMBL" id="MWA05761.1"/>
    </source>
</evidence>
<sequence>MLFGVFIPLSNGHTHHESHACRWIPLPWTIWAISYGGLFAALGSVALCVALRRFARAHGWDPDAAWQGGLAGGFAILGGFAVLIFAGVVVLTHVESAEITAKQGQPMCEGLGLPMRQGVGVGA</sequence>
<evidence type="ECO:0000256" key="1">
    <source>
        <dbReference type="SAM" id="Phobius"/>
    </source>
</evidence>
<proteinExistence type="predicted"/>
<keyword evidence="1" id="KW-0812">Transmembrane</keyword>
<gene>
    <name evidence="2" type="ORF">F8568_036475</name>
</gene>
<dbReference type="RefSeq" id="WP_151598186.1">
    <property type="nucleotide sequence ID" value="NZ_WBMS02000041.1"/>
</dbReference>
<keyword evidence="1" id="KW-1133">Transmembrane helix</keyword>
<feature type="transmembrane region" description="Helical" evidence="1">
    <location>
        <begin position="28"/>
        <end position="49"/>
    </location>
</feature>